<keyword evidence="2" id="KW-1185">Reference proteome</keyword>
<reference evidence="1" key="1">
    <citation type="journal article" date="2022" name="bioRxiv">
        <title>Sequencing and chromosome-scale assembly of the giantPleurodeles waltlgenome.</title>
        <authorList>
            <person name="Brown T."/>
            <person name="Elewa A."/>
            <person name="Iarovenko S."/>
            <person name="Subramanian E."/>
            <person name="Araus A.J."/>
            <person name="Petzold A."/>
            <person name="Susuki M."/>
            <person name="Suzuki K.-i.T."/>
            <person name="Hayashi T."/>
            <person name="Toyoda A."/>
            <person name="Oliveira C."/>
            <person name="Osipova E."/>
            <person name="Leigh N.D."/>
            <person name="Simon A."/>
            <person name="Yun M.H."/>
        </authorList>
    </citation>
    <scope>NUCLEOTIDE SEQUENCE</scope>
    <source>
        <strain evidence="1">20211129_DDA</strain>
        <tissue evidence="1">Liver</tissue>
    </source>
</reference>
<gene>
    <name evidence="1" type="ORF">NDU88_009283</name>
</gene>
<dbReference type="AlphaFoldDB" id="A0AAV7RYL3"/>
<accession>A0AAV7RYL3</accession>
<dbReference type="Proteomes" id="UP001066276">
    <property type="component" value="Chromosome 5"/>
</dbReference>
<name>A0AAV7RYL3_PLEWA</name>
<organism evidence="1 2">
    <name type="scientific">Pleurodeles waltl</name>
    <name type="common">Iberian ribbed newt</name>
    <dbReference type="NCBI Taxonomy" id="8319"/>
    <lineage>
        <taxon>Eukaryota</taxon>
        <taxon>Metazoa</taxon>
        <taxon>Chordata</taxon>
        <taxon>Craniata</taxon>
        <taxon>Vertebrata</taxon>
        <taxon>Euteleostomi</taxon>
        <taxon>Amphibia</taxon>
        <taxon>Batrachia</taxon>
        <taxon>Caudata</taxon>
        <taxon>Salamandroidea</taxon>
        <taxon>Salamandridae</taxon>
        <taxon>Pleurodelinae</taxon>
        <taxon>Pleurodeles</taxon>
    </lineage>
</organism>
<protein>
    <submittedName>
        <fullName evidence="1">Uncharacterized protein</fullName>
    </submittedName>
</protein>
<sequence length="87" mass="10184">MNSTDYRQECLRLLDDSTYYVPINMDPTKKLQVEIRGMIEEALARMRPGVFRLPGYTVYYRRIRDSLYFPGNTDPGRYTGYGSSNTK</sequence>
<evidence type="ECO:0000313" key="2">
    <source>
        <dbReference type="Proteomes" id="UP001066276"/>
    </source>
</evidence>
<proteinExistence type="predicted"/>
<evidence type="ECO:0000313" key="1">
    <source>
        <dbReference type="EMBL" id="KAJ1156565.1"/>
    </source>
</evidence>
<comment type="caution">
    <text evidence="1">The sequence shown here is derived from an EMBL/GenBank/DDBJ whole genome shotgun (WGS) entry which is preliminary data.</text>
</comment>
<dbReference type="EMBL" id="JANPWB010000009">
    <property type="protein sequence ID" value="KAJ1156565.1"/>
    <property type="molecule type" value="Genomic_DNA"/>
</dbReference>